<sequence>MFGPSRVLFHPWLKLNSSGPSIGCRCIVWLHASKRRRESIDGRRWTHFDWPFARLDCLPLITPMQNGSPSINVPTVRKL</sequence>
<dbReference type="EMBL" id="JAQQAF010000001">
    <property type="protein sequence ID" value="KAJ8511454.1"/>
    <property type="molecule type" value="Genomic_DNA"/>
</dbReference>
<evidence type="ECO:0000313" key="1">
    <source>
        <dbReference type="EMBL" id="KAJ8511454.1"/>
    </source>
</evidence>
<organism evidence="1 2">
    <name type="scientific">Ensete ventricosum</name>
    <name type="common">Abyssinian banana</name>
    <name type="synonym">Musa ensete</name>
    <dbReference type="NCBI Taxonomy" id="4639"/>
    <lineage>
        <taxon>Eukaryota</taxon>
        <taxon>Viridiplantae</taxon>
        <taxon>Streptophyta</taxon>
        <taxon>Embryophyta</taxon>
        <taxon>Tracheophyta</taxon>
        <taxon>Spermatophyta</taxon>
        <taxon>Magnoliopsida</taxon>
        <taxon>Liliopsida</taxon>
        <taxon>Zingiberales</taxon>
        <taxon>Musaceae</taxon>
        <taxon>Ensete</taxon>
    </lineage>
</organism>
<protein>
    <submittedName>
        <fullName evidence="1">Uncharacterized protein</fullName>
    </submittedName>
</protein>
<proteinExistence type="predicted"/>
<comment type="caution">
    <text evidence="1">The sequence shown here is derived from an EMBL/GenBank/DDBJ whole genome shotgun (WGS) entry which is preliminary data.</text>
</comment>
<evidence type="ECO:0000313" key="2">
    <source>
        <dbReference type="Proteomes" id="UP001222027"/>
    </source>
</evidence>
<reference evidence="1 2" key="1">
    <citation type="submission" date="2022-12" db="EMBL/GenBank/DDBJ databases">
        <title>Chromosome-scale assembly of the Ensete ventricosum genome.</title>
        <authorList>
            <person name="Dussert Y."/>
            <person name="Stocks J."/>
            <person name="Wendawek A."/>
            <person name="Woldeyes F."/>
            <person name="Nichols R.A."/>
            <person name="Borrell J.S."/>
        </authorList>
    </citation>
    <scope>NUCLEOTIDE SEQUENCE [LARGE SCALE GENOMIC DNA]</scope>
    <source>
        <strain evidence="2">cv. Maze</strain>
        <tissue evidence="1">Seeds</tissue>
    </source>
</reference>
<dbReference type="Proteomes" id="UP001222027">
    <property type="component" value="Unassembled WGS sequence"/>
</dbReference>
<name>A0AAV8RVZ4_ENSVE</name>
<gene>
    <name evidence="1" type="ORF">OPV22_001888</name>
</gene>
<keyword evidence="2" id="KW-1185">Reference proteome</keyword>
<accession>A0AAV8RVZ4</accession>
<dbReference type="AlphaFoldDB" id="A0AAV8RVZ4"/>